<sequence length="51" mass="5850">MWEQVKASKIDAGSFSLNDKWVPWYNIHKTYAGLRDAYLFAGNAKAKDMLV</sequence>
<evidence type="ECO:0000259" key="1">
    <source>
        <dbReference type="Pfam" id="PF07944"/>
    </source>
</evidence>
<evidence type="ECO:0000313" key="2">
    <source>
        <dbReference type="EMBL" id="SMB98863.1"/>
    </source>
</evidence>
<evidence type="ECO:0000313" key="3">
    <source>
        <dbReference type="Proteomes" id="UP000192266"/>
    </source>
</evidence>
<dbReference type="AlphaFoldDB" id="A0A1W1W031"/>
<dbReference type="Pfam" id="PF07944">
    <property type="entry name" value="Beta-AFase-like_GH127_cat"/>
    <property type="match status" value="1"/>
</dbReference>
<feature type="domain" description="Non-reducing end beta-L-arabinofuranosidase-like GH127 catalytic" evidence="1">
    <location>
        <begin position="12"/>
        <end position="50"/>
    </location>
</feature>
<keyword evidence="3" id="KW-1185">Reference proteome</keyword>
<proteinExistence type="predicted"/>
<accession>A0A1W1W031</accession>
<organism evidence="2 3">
    <name type="scientific">Hymenobacter roseosalivarius DSM 11622</name>
    <dbReference type="NCBI Taxonomy" id="645990"/>
    <lineage>
        <taxon>Bacteria</taxon>
        <taxon>Pseudomonadati</taxon>
        <taxon>Bacteroidota</taxon>
        <taxon>Cytophagia</taxon>
        <taxon>Cytophagales</taxon>
        <taxon>Hymenobacteraceae</taxon>
        <taxon>Hymenobacter</taxon>
    </lineage>
</organism>
<dbReference type="STRING" id="645990.SAMN00120144_1816"/>
<dbReference type="InterPro" id="IPR012878">
    <property type="entry name" value="Beta-AFase-like_GH127_cat"/>
</dbReference>
<dbReference type="EMBL" id="FWWW01000087">
    <property type="protein sequence ID" value="SMB98863.1"/>
    <property type="molecule type" value="Genomic_DNA"/>
</dbReference>
<reference evidence="2 3" key="1">
    <citation type="submission" date="2017-04" db="EMBL/GenBank/DDBJ databases">
        <authorList>
            <person name="Afonso C.L."/>
            <person name="Miller P.J."/>
            <person name="Scott M.A."/>
            <person name="Spackman E."/>
            <person name="Goraichik I."/>
            <person name="Dimitrov K.M."/>
            <person name="Suarez D.L."/>
            <person name="Swayne D.E."/>
        </authorList>
    </citation>
    <scope>NUCLEOTIDE SEQUENCE [LARGE SCALE GENOMIC DNA]</scope>
    <source>
        <strain evidence="2 3">DSM 11622</strain>
    </source>
</reference>
<name>A0A1W1W031_9BACT</name>
<gene>
    <name evidence="2" type="ORF">SAMN00120144_1816</name>
</gene>
<protein>
    <submittedName>
        <fullName evidence="2">Acetyl-CoA carboxylase, biotin carboxylase</fullName>
    </submittedName>
</protein>
<dbReference type="Proteomes" id="UP000192266">
    <property type="component" value="Unassembled WGS sequence"/>
</dbReference>